<feature type="transmembrane region" description="Helical" evidence="6">
    <location>
        <begin position="240"/>
        <end position="258"/>
    </location>
</feature>
<evidence type="ECO:0000259" key="7">
    <source>
        <dbReference type="Pfam" id="PF00892"/>
    </source>
</evidence>
<dbReference type="InterPro" id="IPR050638">
    <property type="entry name" value="AA-Vitamin_Transporters"/>
</dbReference>
<protein>
    <submittedName>
        <fullName evidence="8">Permease</fullName>
    </submittedName>
</protein>
<organism evidence="8 9">
    <name type="scientific">Thiohalobacter thiocyanaticus</name>
    <dbReference type="NCBI Taxonomy" id="585455"/>
    <lineage>
        <taxon>Bacteria</taxon>
        <taxon>Pseudomonadati</taxon>
        <taxon>Pseudomonadota</taxon>
        <taxon>Gammaproteobacteria</taxon>
        <taxon>Thiohalobacterales</taxon>
        <taxon>Thiohalobacteraceae</taxon>
        <taxon>Thiohalobacter</taxon>
    </lineage>
</organism>
<feature type="domain" description="EamA" evidence="7">
    <location>
        <begin position="8"/>
        <end position="135"/>
    </location>
</feature>
<keyword evidence="4 6" id="KW-1133">Transmembrane helix</keyword>
<dbReference type="InterPro" id="IPR037185">
    <property type="entry name" value="EmrE-like"/>
</dbReference>
<dbReference type="Pfam" id="PF00892">
    <property type="entry name" value="EamA"/>
    <property type="match status" value="2"/>
</dbReference>
<feature type="transmembrane region" description="Helical" evidence="6">
    <location>
        <begin position="209"/>
        <end position="228"/>
    </location>
</feature>
<feature type="transmembrane region" description="Helical" evidence="6">
    <location>
        <begin position="178"/>
        <end position="197"/>
    </location>
</feature>
<feature type="transmembrane region" description="Helical" evidence="6">
    <location>
        <begin position="90"/>
        <end position="109"/>
    </location>
</feature>
<keyword evidence="9" id="KW-1185">Reference proteome</keyword>
<dbReference type="Proteomes" id="UP000218765">
    <property type="component" value="Chromosome"/>
</dbReference>
<gene>
    <name evidence="8" type="ORF">FOKN1_2733</name>
</gene>
<keyword evidence="3 6" id="KW-0812">Transmembrane</keyword>
<evidence type="ECO:0000256" key="1">
    <source>
        <dbReference type="ARBA" id="ARBA00004141"/>
    </source>
</evidence>
<evidence type="ECO:0000256" key="6">
    <source>
        <dbReference type="SAM" id="Phobius"/>
    </source>
</evidence>
<dbReference type="PANTHER" id="PTHR32322">
    <property type="entry name" value="INNER MEMBRANE TRANSPORTER"/>
    <property type="match status" value="1"/>
</dbReference>
<dbReference type="RefSeq" id="WP_096367122.1">
    <property type="nucleotide sequence ID" value="NZ_AP018052.1"/>
</dbReference>
<dbReference type="OrthoDB" id="9776210at2"/>
<feature type="transmembrane region" description="Helical" evidence="6">
    <location>
        <begin position="264"/>
        <end position="283"/>
    </location>
</feature>
<dbReference type="EMBL" id="AP018052">
    <property type="protein sequence ID" value="BAZ95099.1"/>
    <property type="molecule type" value="Genomic_DNA"/>
</dbReference>
<comment type="subcellular location">
    <subcellularLocation>
        <location evidence="1">Membrane</location>
        <topology evidence="1">Multi-pass membrane protein</topology>
    </subcellularLocation>
</comment>
<feature type="transmembrane region" description="Helical" evidence="6">
    <location>
        <begin position="121"/>
        <end position="139"/>
    </location>
</feature>
<evidence type="ECO:0000256" key="2">
    <source>
        <dbReference type="ARBA" id="ARBA00007362"/>
    </source>
</evidence>
<dbReference type="PANTHER" id="PTHR32322:SF2">
    <property type="entry name" value="EAMA DOMAIN-CONTAINING PROTEIN"/>
    <property type="match status" value="1"/>
</dbReference>
<comment type="similarity">
    <text evidence="2">Belongs to the EamA transporter family.</text>
</comment>
<dbReference type="AlphaFoldDB" id="A0A1Z4VU00"/>
<dbReference type="KEGG" id="ttc:FOKN1_2733"/>
<accession>A0A1Z4VU00</accession>
<feature type="domain" description="EamA" evidence="7">
    <location>
        <begin position="148"/>
        <end position="279"/>
    </location>
</feature>
<dbReference type="InterPro" id="IPR000620">
    <property type="entry name" value="EamA_dom"/>
</dbReference>
<name>A0A1Z4VU00_9GAMM</name>
<dbReference type="SUPFAM" id="SSF103481">
    <property type="entry name" value="Multidrug resistance efflux transporter EmrE"/>
    <property type="match status" value="2"/>
</dbReference>
<feature type="transmembrane region" description="Helical" evidence="6">
    <location>
        <begin position="30"/>
        <end position="52"/>
    </location>
</feature>
<reference evidence="8 9" key="1">
    <citation type="submission" date="2017-05" db="EMBL/GenBank/DDBJ databases">
        <title>Thiocyanate degradation by Thiohalobacter thiocyanaticus FOKN1.</title>
        <authorList>
            <person name="Oshiki M."/>
            <person name="Fukushima T."/>
            <person name="Kawano S."/>
            <person name="Nakagawa J."/>
        </authorList>
    </citation>
    <scope>NUCLEOTIDE SEQUENCE [LARGE SCALE GENOMIC DNA]</scope>
    <source>
        <strain evidence="8 9">FOKN1</strain>
    </source>
</reference>
<sequence>MSVPAAYLGVILIWSTTPLAIQWSGEGGGFLFGVTARMLLGALLCLALMGALSIPLPRHRRAWLAYLAAGLSIYTAMLSVYWSAQFIPSGLISVVFGLAPIATGLMAALWLEESAFTPGRLLGMLLGLGGLGVIFEVGGNLGDQAVYGIAGVTLAVILHSASAVWIKRIDAGLHPLSQTGGGLLVAAPLYALTWGLVDGGLPAGVSERALLSILYLALMGSVLGFMLYYYALKHLAATRLALIPLITPVLALLLGAVFNGETLTPRMLLGVAVVLAGLVAYQWGDRLWPARRQALAEEEAG</sequence>
<evidence type="ECO:0000256" key="3">
    <source>
        <dbReference type="ARBA" id="ARBA00022692"/>
    </source>
</evidence>
<dbReference type="Gene3D" id="1.10.3730.20">
    <property type="match status" value="1"/>
</dbReference>
<evidence type="ECO:0000313" key="9">
    <source>
        <dbReference type="Proteomes" id="UP000218765"/>
    </source>
</evidence>
<keyword evidence="5 6" id="KW-0472">Membrane</keyword>
<feature type="transmembrane region" description="Helical" evidence="6">
    <location>
        <begin position="145"/>
        <end position="166"/>
    </location>
</feature>
<evidence type="ECO:0000313" key="8">
    <source>
        <dbReference type="EMBL" id="BAZ95099.1"/>
    </source>
</evidence>
<proteinExistence type="inferred from homology"/>
<evidence type="ECO:0000256" key="4">
    <source>
        <dbReference type="ARBA" id="ARBA00022989"/>
    </source>
</evidence>
<dbReference type="GO" id="GO:0016020">
    <property type="term" value="C:membrane"/>
    <property type="evidence" value="ECO:0007669"/>
    <property type="project" value="UniProtKB-SubCell"/>
</dbReference>
<feature type="transmembrane region" description="Helical" evidence="6">
    <location>
        <begin position="64"/>
        <end position="84"/>
    </location>
</feature>
<evidence type="ECO:0000256" key="5">
    <source>
        <dbReference type="ARBA" id="ARBA00023136"/>
    </source>
</evidence>